<evidence type="ECO:0000313" key="2">
    <source>
        <dbReference type="EMBL" id="PTB39412.1"/>
    </source>
</evidence>
<gene>
    <name evidence="2" type="ORF">M441DRAFT_437764</name>
</gene>
<name>A0A2T3Z3N5_TRIA4</name>
<organism evidence="2 3">
    <name type="scientific">Trichoderma asperellum (strain ATCC 204424 / CBS 433.97 / NBRC 101777)</name>
    <dbReference type="NCBI Taxonomy" id="1042311"/>
    <lineage>
        <taxon>Eukaryota</taxon>
        <taxon>Fungi</taxon>
        <taxon>Dikarya</taxon>
        <taxon>Ascomycota</taxon>
        <taxon>Pezizomycotina</taxon>
        <taxon>Sordariomycetes</taxon>
        <taxon>Hypocreomycetidae</taxon>
        <taxon>Hypocreales</taxon>
        <taxon>Hypocreaceae</taxon>
        <taxon>Trichoderma</taxon>
    </lineage>
</organism>
<protein>
    <submittedName>
        <fullName evidence="2">Uncharacterized protein</fullName>
    </submittedName>
</protein>
<keyword evidence="1" id="KW-1133">Transmembrane helix</keyword>
<evidence type="ECO:0000256" key="1">
    <source>
        <dbReference type="SAM" id="Phobius"/>
    </source>
</evidence>
<keyword evidence="3" id="KW-1185">Reference proteome</keyword>
<reference evidence="2 3" key="1">
    <citation type="submission" date="2016-07" db="EMBL/GenBank/DDBJ databases">
        <title>Multiple horizontal gene transfer events from other fungi enriched the ability of initially mycotrophic Trichoderma (Ascomycota) to feed on dead plant biomass.</title>
        <authorList>
            <consortium name="DOE Joint Genome Institute"/>
            <person name="Aerts A."/>
            <person name="Atanasova L."/>
            <person name="Chenthamara K."/>
            <person name="Zhang J."/>
            <person name="Grujic M."/>
            <person name="Henrissat B."/>
            <person name="Kuo A."/>
            <person name="Salamov A."/>
            <person name="Lipzen A."/>
            <person name="Labutti K."/>
            <person name="Barry K."/>
            <person name="Miao Y."/>
            <person name="Rahimi M.J."/>
            <person name="Shen Q."/>
            <person name="Grigoriev I.V."/>
            <person name="Kubicek C.P."/>
            <person name="Druzhinina I.S."/>
        </authorList>
    </citation>
    <scope>NUCLEOTIDE SEQUENCE [LARGE SCALE GENOMIC DNA]</scope>
    <source>
        <strain evidence="2 3">CBS 433.97</strain>
    </source>
</reference>
<dbReference type="EMBL" id="KZ679264">
    <property type="protein sequence ID" value="PTB39412.1"/>
    <property type="molecule type" value="Genomic_DNA"/>
</dbReference>
<proteinExistence type="predicted"/>
<dbReference type="Proteomes" id="UP000240493">
    <property type="component" value="Unassembled WGS sequence"/>
</dbReference>
<accession>A0A2T3Z3N5</accession>
<keyword evidence="1" id="KW-0812">Transmembrane</keyword>
<dbReference type="AlphaFoldDB" id="A0A2T3Z3N5"/>
<feature type="transmembrane region" description="Helical" evidence="1">
    <location>
        <begin position="12"/>
        <end position="35"/>
    </location>
</feature>
<evidence type="ECO:0000313" key="3">
    <source>
        <dbReference type="Proteomes" id="UP000240493"/>
    </source>
</evidence>
<sequence length="103" mass="11421">MAFSSLKHLQHMYTRIINASVFLTWIGIISAKLLIFSSISPSRYQSIFSGTDRDAGAPAKKSGFRRISAAQFPSQAFFFLRLRIGPLQPQATTKTFGNSSHPV</sequence>
<keyword evidence="1" id="KW-0472">Membrane</keyword>